<dbReference type="InterPro" id="IPR008557">
    <property type="entry name" value="PhoX"/>
</dbReference>
<dbReference type="InterPro" id="IPR006311">
    <property type="entry name" value="TAT_signal"/>
</dbReference>
<dbReference type="Pfam" id="PF05787">
    <property type="entry name" value="PhoX"/>
    <property type="match status" value="2"/>
</dbReference>
<dbReference type="Pfam" id="PF10518">
    <property type="entry name" value="TAT_signal"/>
    <property type="match status" value="1"/>
</dbReference>
<keyword evidence="1" id="KW-0732">Signal</keyword>
<evidence type="ECO:0000313" key="3">
    <source>
        <dbReference type="Proteomes" id="UP000318212"/>
    </source>
</evidence>
<accession>A0A508A0L1</accession>
<dbReference type="PANTHER" id="PTHR35399:SF4">
    <property type="entry name" value="MEMBRANE PROTEIN"/>
    <property type="match status" value="1"/>
</dbReference>
<proteinExistence type="predicted"/>
<dbReference type="NCBIfam" id="TIGR01409">
    <property type="entry name" value="TAT_signal_seq"/>
    <property type="match status" value="1"/>
</dbReference>
<dbReference type="PROSITE" id="PS51318">
    <property type="entry name" value="TAT"/>
    <property type="match status" value="1"/>
</dbReference>
<dbReference type="PANTHER" id="PTHR35399">
    <property type="entry name" value="SLR8030 PROTEIN"/>
    <property type="match status" value="1"/>
</dbReference>
<dbReference type="RefSeq" id="WP_141518727.1">
    <property type="nucleotide sequence ID" value="NZ_VICE01000096.1"/>
</dbReference>
<comment type="caution">
    <text evidence="2">The sequence shown here is derived from an EMBL/GenBank/DDBJ whole genome shotgun (WGS) entry which is preliminary data.</text>
</comment>
<dbReference type="Proteomes" id="UP000318212">
    <property type="component" value="Unassembled WGS sequence"/>
</dbReference>
<reference evidence="2 3" key="1">
    <citation type="submission" date="2019-06" db="EMBL/GenBank/DDBJ databases">
        <title>Lysobacter alkalisoli sp. nov. isolated from saline soil.</title>
        <authorList>
            <person name="Sun J.-Q."/>
            <person name="Xu L."/>
        </authorList>
    </citation>
    <scope>NUCLEOTIDE SEQUENCE [LARGE SCALE GENOMIC DNA]</scope>
    <source>
        <strain evidence="2 3">JCM 31130</strain>
    </source>
</reference>
<dbReference type="OrthoDB" id="9801383at2"/>
<dbReference type="EMBL" id="VICE01000096">
    <property type="protein sequence ID" value="TQD43496.1"/>
    <property type="molecule type" value="Genomic_DNA"/>
</dbReference>
<sequence>MQDADLSRRQVLKGSAAAMAVGAIGSLGALQSRQAQAHGRRDPVQMAPVPSPFGRLAPVADLTTGLPLLQLPRGFSYRSFGWSGDAMADGQACPDRHDGMAVVRAYPQGCPGFPGRGRGHAGGRGRGRRPAPELVLVRNHERGAVSPIQAPGMYDTGDLGGGQRAGGGTTNLLWREGEWVDMAPSLGGTLVNCAGGLTPWGTWLSCEEIKTDLQSSEGKKHGYVFEVHPEAERTTGRPLVGLGRFSHEAVAVDPRTGIVYLTEDDRNKAGLYRFVPNDRFGRPGSLENGGRLQAARVRRRPNADLTVAAVGDRYMLEWVDIAEPDLGAIAAPSGYPDIGTGETLSGPFAQGWAEGGLRMSRGEGIWYAHGKMFIVDTATGVDAQGRRGRGRGAVWVLDLYSQQLTALYVSGDQLAGNNPDNITVSPRGGVVLCEDGGESPDEYGPGARLLGLTRRGEAWYLCKNNVELTASQIAGAGKQVPEGDYRGSEFCGACWDPIGRTLFVNIQSPGITLAITGPWWFGGL</sequence>
<keyword evidence="3" id="KW-1185">Reference proteome</keyword>
<evidence type="ECO:0000313" key="2">
    <source>
        <dbReference type="EMBL" id="TQD43496.1"/>
    </source>
</evidence>
<evidence type="ECO:0000256" key="1">
    <source>
        <dbReference type="ARBA" id="ARBA00022729"/>
    </source>
</evidence>
<name>A0A508A0L1_9GAMM</name>
<protein>
    <submittedName>
        <fullName evidence="2">DUF839 domain-containing protein</fullName>
    </submittedName>
</protein>
<dbReference type="AlphaFoldDB" id="A0A508A0L1"/>
<dbReference type="SUPFAM" id="SSF63825">
    <property type="entry name" value="YWTD domain"/>
    <property type="match status" value="1"/>
</dbReference>
<dbReference type="InterPro" id="IPR019546">
    <property type="entry name" value="TAT_signal_bac_arc"/>
</dbReference>
<gene>
    <name evidence="2" type="ORF">FKV25_10345</name>
</gene>
<organism evidence="2 3">
    <name type="scientific">Marilutibacter aestuarii</name>
    <dbReference type="NCBI Taxonomy" id="1706195"/>
    <lineage>
        <taxon>Bacteria</taxon>
        <taxon>Pseudomonadati</taxon>
        <taxon>Pseudomonadota</taxon>
        <taxon>Gammaproteobacteria</taxon>
        <taxon>Lysobacterales</taxon>
        <taxon>Lysobacteraceae</taxon>
        <taxon>Marilutibacter</taxon>
    </lineage>
</organism>